<evidence type="ECO:0000256" key="2">
    <source>
        <dbReference type="SAM" id="MobiDB-lite"/>
    </source>
</evidence>
<protein>
    <submittedName>
        <fullName evidence="3">Uncharacterized protein</fullName>
    </submittedName>
</protein>
<dbReference type="GeneID" id="30153734"/>
<name>A0A1E3I0T4_9TREE</name>
<accession>A0A1E3I0T4</accession>
<comment type="caution">
    <text evidence="3">The sequence shown here is derived from an EMBL/GenBank/DDBJ whole genome shotgun (WGS) entry which is preliminary data.</text>
</comment>
<evidence type="ECO:0000313" key="4">
    <source>
        <dbReference type="Proteomes" id="UP000094065"/>
    </source>
</evidence>
<dbReference type="EMBL" id="AWGJ01000003">
    <property type="protein sequence ID" value="ODN82118.1"/>
    <property type="molecule type" value="Genomic_DNA"/>
</dbReference>
<dbReference type="AlphaFoldDB" id="A0A1E3I0T4"/>
<gene>
    <name evidence="3" type="ORF">L202_02425</name>
</gene>
<proteinExistence type="predicted"/>
<evidence type="ECO:0000313" key="3">
    <source>
        <dbReference type="EMBL" id="ODN82118.1"/>
    </source>
</evidence>
<reference evidence="3 4" key="1">
    <citation type="submission" date="2016-06" db="EMBL/GenBank/DDBJ databases">
        <title>Evolution of pathogenesis and genome organization in the Tremellales.</title>
        <authorList>
            <person name="Cuomo C."/>
            <person name="Litvintseva A."/>
            <person name="Heitman J."/>
            <person name="Chen Y."/>
            <person name="Sun S."/>
            <person name="Springer D."/>
            <person name="Dromer F."/>
            <person name="Young S."/>
            <person name="Zeng Q."/>
            <person name="Chapman S."/>
            <person name="Gujja S."/>
            <person name="Saif S."/>
            <person name="Birren B."/>
        </authorList>
    </citation>
    <scope>NUCLEOTIDE SEQUENCE [LARGE SCALE GENOMIC DNA]</scope>
    <source>
        <strain evidence="3 4">CBS 6039</strain>
    </source>
</reference>
<feature type="coiled-coil region" evidence="1">
    <location>
        <begin position="24"/>
        <end position="51"/>
    </location>
</feature>
<dbReference type="Proteomes" id="UP000094065">
    <property type="component" value="Unassembled WGS sequence"/>
</dbReference>
<keyword evidence="1" id="KW-0175">Coiled coil</keyword>
<evidence type="ECO:0000256" key="1">
    <source>
        <dbReference type="SAM" id="Coils"/>
    </source>
</evidence>
<dbReference type="OrthoDB" id="2576006at2759"/>
<feature type="compositionally biased region" description="Gly residues" evidence="2">
    <location>
        <begin position="142"/>
        <end position="152"/>
    </location>
</feature>
<organism evidence="3 4">
    <name type="scientific">Cryptococcus amylolentus CBS 6039</name>
    <dbReference type="NCBI Taxonomy" id="1295533"/>
    <lineage>
        <taxon>Eukaryota</taxon>
        <taxon>Fungi</taxon>
        <taxon>Dikarya</taxon>
        <taxon>Basidiomycota</taxon>
        <taxon>Agaricomycotina</taxon>
        <taxon>Tremellomycetes</taxon>
        <taxon>Tremellales</taxon>
        <taxon>Cryptococcaceae</taxon>
        <taxon>Cryptococcus</taxon>
    </lineage>
</organism>
<feature type="compositionally biased region" description="Polar residues" evidence="2">
    <location>
        <begin position="258"/>
        <end position="268"/>
    </location>
</feature>
<dbReference type="RefSeq" id="XP_018996437.1">
    <property type="nucleotide sequence ID" value="XM_019136034.1"/>
</dbReference>
<sequence length="359" mass="37889">MAASQPDFLPPKVSIIAVMMKNSRIQQEALLDNLKNDLKALKIDIEALSTSLLPSPVKSIQPPISPASSVGTIVQKPQPSRLGRLASALAQMSNKKSAKGANIANRWNRGRYKTEAMDEVHRRGSNDSNTSADSDMTLVGSEGQGGPGGNAGGFQEDSAGELLATLAPVIAALQHLGIKLRTHTEMLRGNGDYTSVKDSFLAACESVVTLLLELESPNGHVEGQPDSLADVGQDNLEMRSLMLEALKKKVKTEQHRLSTASFASPQRSPTHDPFAVHSASSPYGRSRKGGVGVTKSVPIKISAVGGGQAGEVAYRSFMANSQQSAWAINAVRLGSFQASALFTPSPVAVRRLVGDSGKG</sequence>
<feature type="region of interest" description="Disordered" evidence="2">
    <location>
        <begin position="258"/>
        <end position="290"/>
    </location>
</feature>
<keyword evidence="4" id="KW-1185">Reference proteome</keyword>
<feature type="region of interest" description="Disordered" evidence="2">
    <location>
        <begin position="118"/>
        <end position="156"/>
    </location>
</feature>